<evidence type="ECO:0000259" key="2">
    <source>
        <dbReference type="PROSITE" id="PS50033"/>
    </source>
</evidence>
<dbReference type="InterPro" id="IPR002109">
    <property type="entry name" value="Glutaredoxin"/>
</dbReference>
<dbReference type="Gene3D" id="3.40.30.10">
    <property type="entry name" value="Glutaredoxin"/>
    <property type="match status" value="1"/>
</dbReference>
<evidence type="ECO:0000256" key="1">
    <source>
        <dbReference type="SAM" id="Phobius"/>
    </source>
</evidence>
<accession>A0AAW2Z6D9</accession>
<dbReference type="SUPFAM" id="SSF52833">
    <property type="entry name" value="Thioredoxin-like"/>
    <property type="match status" value="1"/>
</dbReference>
<gene>
    <name evidence="3" type="ORF">AKO1_005110</name>
</gene>
<dbReference type="InterPro" id="IPR029071">
    <property type="entry name" value="Ubiquitin-like_domsf"/>
</dbReference>
<dbReference type="Proteomes" id="UP001431209">
    <property type="component" value="Unassembled WGS sequence"/>
</dbReference>
<dbReference type="CDD" id="cd01767">
    <property type="entry name" value="UBX"/>
    <property type="match status" value="1"/>
</dbReference>
<dbReference type="InterPro" id="IPR001012">
    <property type="entry name" value="UBX_dom"/>
</dbReference>
<dbReference type="EMBL" id="JAOPGA020001052">
    <property type="protein sequence ID" value="KAL0484508.1"/>
    <property type="molecule type" value="Genomic_DNA"/>
</dbReference>
<proteinExistence type="predicted"/>
<evidence type="ECO:0000313" key="3">
    <source>
        <dbReference type="EMBL" id="KAL0484508.1"/>
    </source>
</evidence>
<keyword evidence="1" id="KW-1133">Transmembrane helix</keyword>
<feature type="domain" description="UBX" evidence="2">
    <location>
        <begin position="122"/>
        <end position="217"/>
    </location>
</feature>
<comment type="caution">
    <text evidence="3">The sequence shown here is derived from an EMBL/GenBank/DDBJ whole genome shotgun (WGS) entry which is preliminary data.</text>
</comment>
<keyword evidence="4" id="KW-1185">Reference proteome</keyword>
<evidence type="ECO:0000313" key="4">
    <source>
        <dbReference type="Proteomes" id="UP001431209"/>
    </source>
</evidence>
<dbReference type="Pfam" id="PF00462">
    <property type="entry name" value="Glutaredoxin"/>
    <property type="match status" value="1"/>
</dbReference>
<dbReference type="Pfam" id="PF00789">
    <property type="entry name" value="UBX"/>
    <property type="match status" value="1"/>
</dbReference>
<protein>
    <submittedName>
        <fullName evidence="3">Monothiol glutaredoxin-4</fullName>
    </submittedName>
</protein>
<dbReference type="PROSITE" id="PS50033">
    <property type="entry name" value="UBX"/>
    <property type="match status" value="1"/>
</dbReference>
<feature type="transmembrane region" description="Helical" evidence="1">
    <location>
        <begin position="245"/>
        <end position="263"/>
    </location>
</feature>
<dbReference type="SMART" id="SM00166">
    <property type="entry name" value="UBX"/>
    <property type="match status" value="1"/>
</dbReference>
<dbReference type="AlphaFoldDB" id="A0AAW2Z6D9"/>
<dbReference type="PANTHER" id="PTHR10293">
    <property type="entry name" value="GLUTAREDOXIN FAMILY MEMBER"/>
    <property type="match status" value="1"/>
</dbReference>
<reference evidence="3 4" key="1">
    <citation type="submission" date="2024-03" db="EMBL/GenBank/DDBJ databases">
        <title>The Acrasis kona genome and developmental transcriptomes reveal deep origins of eukaryotic multicellular pathways.</title>
        <authorList>
            <person name="Sheikh S."/>
            <person name="Fu C.-J."/>
            <person name="Brown M.W."/>
            <person name="Baldauf S.L."/>
        </authorList>
    </citation>
    <scope>NUCLEOTIDE SEQUENCE [LARGE SCALE GENOMIC DNA]</scope>
    <source>
        <strain evidence="3 4">ATCC MYA-3509</strain>
    </source>
</reference>
<dbReference type="GO" id="GO:0006879">
    <property type="term" value="P:intracellular iron ion homeostasis"/>
    <property type="evidence" value="ECO:0007669"/>
    <property type="project" value="TreeGrafter"/>
</dbReference>
<keyword evidence="1" id="KW-0472">Membrane</keyword>
<dbReference type="PROSITE" id="PS51354">
    <property type="entry name" value="GLUTAREDOXIN_2"/>
    <property type="match status" value="1"/>
</dbReference>
<dbReference type="InterPro" id="IPR036249">
    <property type="entry name" value="Thioredoxin-like_sf"/>
</dbReference>
<name>A0AAW2Z6D9_9EUKA</name>
<dbReference type="Gene3D" id="3.10.20.90">
    <property type="entry name" value="Phosphatidylinositol 3-kinase Catalytic Subunit, Chain A, domain 1"/>
    <property type="match status" value="1"/>
</dbReference>
<dbReference type="InterPro" id="IPR004480">
    <property type="entry name" value="Monothiol_GRX-rel"/>
</dbReference>
<dbReference type="SUPFAM" id="SSF54236">
    <property type="entry name" value="Ubiquitin-like"/>
    <property type="match status" value="1"/>
</dbReference>
<organism evidence="3 4">
    <name type="scientific">Acrasis kona</name>
    <dbReference type="NCBI Taxonomy" id="1008807"/>
    <lineage>
        <taxon>Eukaryota</taxon>
        <taxon>Discoba</taxon>
        <taxon>Heterolobosea</taxon>
        <taxon>Tetramitia</taxon>
        <taxon>Eutetramitia</taxon>
        <taxon>Acrasidae</taxon>
        <taxon>Acrasis</taxon>
    </lineage>
</organism>
<dbReference type="GO" id="GO:0005829">
    <property type="term" value="C:cytosol"/>
    <property type="evidence" value="ECO:0007669"/>
    <property type="project" value="TreeGrafter"/>
</dbReference>
<sequence length="266" mass="29801">MTTQPSCEDMEHAKQLIGSSAVILLMKGTPSKPKCKFSKRMISLLVEQGLEFSHFNVLDVKDQPLYSALKHVGNFPTFPQLYISGSLVGGIDIVSEMIETGELKEEVLRQSPESITRDVVNISNDQTQLNMRFEDGKIIQVVFSHDTTLSKVYEFVSDKRDSLYSIENVGTDPASPVNCSKPFTLVKPHPLEEFNQRPHLFMSLKQLGLVPKSALLIVNSNVEQEKVQVDNKLKTHHKYSLLKRYAITLGLGIVAVLAAKLIYNKD</sequence>
<keyword evidence="1" id="KW-0812">Transmembrane</keyword>
<dbReference type="PANTHER" id="PTHR10293:SF73">
    <property type="entry name" value="GLUTAREDOXIN-3"/>
    <property type="match status" value="1"/>
</dbReference>
<dbReference type="GO" id="GO:0005634">
    <property type="term" value="C:nucleus"/>
    <property type="evidence" value="ECO:0007669"/>
    <property type="project" value="TreeGrafter"/>
</dbReference>